<protein>
    <submittedName>
        <fullName evidence="2">Uncharacterized protein</fullName>
    </submittedName>
</protein>
<reference evidence="2" key="1">
    <citation type="submission" date="2019-02" db="EMBL/GenBank/DDBJ databases">
        <authorList>
            <person name="Gruber-Vodicka R. H."/>
            <person name="Seah K. B. B."/>
        </authorList>
    </citation>
    <scope>NUCLEOTIDE SEQUENCE</scope>
    <source>
        <strain evidence="3">BECK_BZ123</strain>
        <strain evidence="2">BECK_BZ125</strain>
        <strain evidence="4">BECK_BZ126</strain>
    </source>
</reference>
<dbReference type="EMBL" id="CAADFS010000128">
    <property type="protein sequence ID" value="VFK51007.1"/>
    <property type="molecule type" value="Genomic_DNA"/>
</dbReference>
<dbReference type="EMBL" id="CAADFT010000079">
    <property type="protein sequence ID" value="VFK47222.1"/>
    <property type="molecule type" value="Genomic_DNA"/>
</dbReference>
<sequence>MIKQTIGELLETKVVLDIEGIESDVSEPLPANASDWSWNCDPKKQRNGVYSSP</sequence>
<feature type="region of interest" description="Disordered" evidence="1">
    <location>
        <begin position="30"/>
        <end position="53"/>
    </location>
</feature>
<dbReference type="AlphaFoldDB" id="A0A450Z0G0"/>
<evidence type="ECO:0000313" key="3">
    <source>
        <dbReference type="EMBL" id="VFK51007.1"/>
    </source>
</evidence>
<evidence type="ECO:0000313" key="2">
    <source>
        <dbReference type="EMBL" id="VFK47222.1"/>
    </source>
</evidence>
<gene>
    <name evidence="3" type="ORF">BECKTC1821D_GA0114238_11283</name>
    <name evidence="2" type="ORF">BECKTC1821E_GA0114239_10793</name>
    <name evidence="4" type="ORF">BECKTC1821F_GA0114240_10764</name>
</gene>
<accession>A0A450Z0G0</accession>
<proteinExistence type="predicted"/>
<evidence type="ECO:0000256" key="1">
    <source>
        <dbReference type="SAM" id="MobiDB-lite"/>
    </source>
</evidence>
<name>A0A450Z0G0_9GAMM</name>
<evidence type="ECO:0000313" key="4">
    <source>
        <dbReference type="EMBL" id="VFK62558.1"/>
    </source>
</evidence>
<dbReference type="EMBL" id="CAADFW010000076">
    <property type="protein sequence ID" value="VFK62558.1"/>
    <property type="molecule type" value="Genomic_DNA"/>
</dbReference>
<organism evidence="2">
    <name type="scientific">Candidatus Kentrum sp. TC</name>
    <dbReference type="NCBI Taxonomy" id="2126339"/>
    <lineage>
        <taxon>Bacteria</taxon>
        <taxon>Pseudomonadati</taxon>
        <taxon>Pseudomonadota</taxon>
        <taxon>Gammaproteobacteria</taxon>
        <taxon>Candidatus Kentrum</taxon>
    </lineage>
</organism>